<evidence type="ECO:0000259" key="10">
    <source>
        <dbReference type="PROSITE" id="PS50905"/>
    </source>
</evidence>
<dbReference type="InterPro" id="IPR012347">
    <property type="entry name" value="Ferritin-like"/>
</dbReference>
<dbReference type="PANTHER" id="PTHR30295">
    <property type="entry name" value="BACTERIOFERRITIN"/>
    <property type="match status" value="1"/>
</dbReference>
<dbReference type="GO" id="GO:0140315">
    <property type="term" value="F:iron ion sequestering activity"/>
    <property type="evidence" value="ECO:0007669"/>
    <property type="project" value="UniProtKB-ARBA"/>
</dbReference>
<feature type="binding site" evidence="8">
    <location>
        <position position="54"/>
    </location>
    <ligand>
        <name>Fe cation</name>
        <dbReference type="ChEBI" id="CHEBI:24875"/>
        <label>1</label>
    </ligand>
</feature>
<dbReference type="PANTHER" id="PTHR30295:SF0">
    <property type="entry name" value="BACTERIOFERRITIN"/>
    <property type="match status" value="1"/>
</dbReference>
<evidence type="ECO:0000313" key="11">
    <source>
        <dbReference type="EMBL" id="SDF79412.1"/>
    </source>
</evidence>
<dbReference type="RefSeq" id="WP_090018990.1">
    <property type="nucleotide sequence ID" value="NZ_FNCE01000002.1"/>
</dbReference>
<dbReference type="Pfam" id="PF00210">
    <property type="entry name" value="Ferritin"/>
    <property type="match status" value="1"/>
</dbReference>
<evidence type="ECO:0000256" key="3">
    <source>
        <dbReference type="ARBA" id="ARBA00022434"/>
    </source>
</evidence>
<feature type="binding site" description="axial binding residue" evidence="8">
    <location>
        <position position="52"/>
    </location>
    <ligand>
        <name>heme b</name>
        <dbReference type="ChEBI" id="CHEBI:60344"/>
        <note>ligand shared between dimeric partners</note>
    </ligand>
    <ligandPart>
        <name>Fe</name>
        <dbReference type="ChEBI" id="CHEBI:18248"/>
    </ligandPart>
</feature>
<dbReference type="OrthoDB" id="9800505at2"/>
<evidence type="ECO:0000256" key="2">
    <source>
        <dbReference type="ARBA" id="ARBA00008093"/>
    </source>
</evidence>
<evidence type="ECO:0000256" key="7">
    <source>
        <dbReference type="PIRNR" id="PIRNR002560"/>
    </source>
</evidence>
<keyword evidence="4 9" id="KW-0349">Heme</keyword>
<feature type="binding site" evidence="8">
    <location>
        <position position="94"/>
    </location>
    <ligand>
        <name>Fe cation</name>
        <dbReference type="ChEBI" id="CHEBI:24875"/>
        <label>2</label>
    </ligand>
</feature>
<feature type="binding site" evidence="8">
    <location>
        <position position="50"/>
    </location>
    <ligand>
        <name>Fe cation</name>
        <dbReference type="ChEBI" id="CHEBI:24875"/>
        <label>3</label>
    </ligand>
</feature>
<proteinExistence type="inferred from homology"/>
<keyword evidence="12" id="KW-1185">Reference proteome</keyword>
<protein>
    <recommendedName>
        <fullName evidence="7 9">Bacterioferritin</fullName>
    </recommendedName>
</protein>
<dbReference type="FunFam" id="1.20.1260.10:FF:000005">
    <property type="entry name" value="Bacterioferritin"/>
    <property type="match status" value="1"/>
</dbReference>
<dbReference type="EMBL" id="FNCE01000002">
    <property type="protein sequence ID" value="SDF79412.1"/>
    <property type="molecule type" value="Genomic_DNA"/>
</dbReference>
<evidence type="ECO:0000256" key="8">
    <source>
        <dbReference type="PIRSR" id="PIRSR002560-1"/>
    </source>
</evidence>
<accession>A0A1G7NZD2</accession>
<name>A0A1G7NZD2_9PROT</name>
<evidence type="ECO:0000313" key="12">
    <source>
        <dbReference type="Proteomes" id="UP000199415"/>
    </source>
</evidence>
<evidence type="ECO:0000256" key="9">
    <source>
        <dbReference type="RuleBase" id="RU000623"/>
    </source>
</evidence>
<feature type="binding site" evidence="8">
    <location>
        <position position="127"/>
    </location>
    <ligand>
        <name>Fe cation</name>
        <dbReference type="ChEBI" id="CHEBI:24875"/>
        <label>2</label>
    </ligand>
</feature>
<dbReference type="InterPro" id="IPR008331">
    <property type="entry name" value="Ferritin_DPS_dom"/>
</dbReference>
<feature type="binding site" evidence="8">
    <location>
        <position position="51"/>
    </location>
    <ligand>
        <name>Fe cation</name>
        <dbReference type="ChEBI" id="CHEBI:24875"/>
        <label>1</label>
    </ligand>
</feature>
<comment type="cofactor">
    <cofactor evidence="1">
        <name>heme b</name>
        <dbReference type="ChEBI" id="CHEBI:60344"/>
    </cofactor>
</comment>
<dbReference type="GO" id="GO:0005829">
    <property type="term" value="C:cytosol"/>
    <property type="evidence" value="ECO:0007669"/>
    <property type="project" value="TreeGrafter"/>
</dbReference>
<sequence length="161" mass="18820">MKGDQKIVEYLNKSLKRELTAINQFFLHSRMLHDWGVSKLGTKEYNESIEEMNHADRLIQRVLFLEGVPNLQDLDKLMIGENVKEILELDLKLEYSALPELREAIPYAEKIGDFPSRDLFQQILRDEEEHIDYLETQLDLLERVGVERYTQLNAASADQAE</sequence>
<dbReference type="GO" id="GO:0006879">
    <property type="term" value="P:intracellular iron ion homeostasis"/>
    <property type="evidence" value="ECO:0007669"/>
    <property type="project" value="UniProtKB-KW"/>
</dbReference>
<dbReference type="CDD" id="cd00907">
    <property type="entry name" value="Bacterioferritin"/>
    <property type="match status" value="1"/>
</dbReference>
<comment type="function">
    <text evidence="9">Iron-storage protein.</text>
</comment>
<dbReference type="InterPro" id="IPR002024">
    <property type="entry name" value="Bacterioferritin"/>
</dbReference>
<dbReference type="PROSITE" id="PS00549">
    <property type="entry name" value="BACTERIOFERRITIN"/>
    <property type="match status" value="1"/>
</dbReference>
<comment type="similarity">
    <text evidence="2 7 9">Belongs to the bacterioferritin family.</text>
</comment>
<evidence type="ECO:0000256" key="6">
    <source>
        <dbReference type="ARBA" id="ARBA00023004"/>
    </source>
</evidence>
<dbReference type="PROSITE" id="PS50905">
    <property type="entry name" value="FERRITIN_LIKE"/>
    <property type="match status" value="1"/>
</dbReference>
<reference evidence="11 12" key="1">
    <citation type="submission" date="2016-10" db="EMBL/GenBank/DDBJ databases">
        <authorList>
            <person name="de Groot N.N."/>
        </authorList>
    </citation>
    <scope>NUCLEOTIDE SEQUENCE [LARGE SCALE GENOMIC DNA]</scope>
    <source>
        <strain evidence="11 12">DSM 25584</strain>
    </source>
</reference>
<feature type="domain" description="Ferritin-like diiron" evidence="10">
    <location>
        <begin position="1"/>
        <end position="145"/>
    </location>
</feature>
<dbReference type="PIRSF" id="PIRSF002560">
    <property type="entry name" value="Bacterioferritin"/>
    <property type="match status" value="1"/>
</dbReference>
<dbReference type="GO" id="GO:0006826">
    <property type="term" value="P:iron ion transport"/>
    <property type="evidence" value="ECO:0007669"/>
    <property type="project" value="InterPro"/>
</dbReference>
<evidence type="ECO:0000256" key="5">
    <source>
        <dbReference type="ARBA" id="ARBA00022723"/>
    </source>
</evidence>
<evidence type="ECO:0000256" key="1">
    <source>
        <dbReference type="ARBA" id="ARBA00001970"/>
    </source>
</evidence>
<dbReference type="STRING" id="1082479.SAMN05216241_102376"/>
<dbReference type="PRINTS" id="PR00601">
    <property type="entry name" value="BACFERRITIN"/>
</dbReference>
<feature type="binding site" evidence="8">
    <location>
        <position position="51"/>
    </location>
    <ligand>
        <name>Fe cation</name>
        <dbReference type="ChEBI" id="CHEBI:24875"/>
        <label>2</label>
    </ligand>
</feature>
<dbReference type="GO" id="GO:0020037">
    <property type="term" value="F:heme binding"/>
    <property type="evidence" value="ECO:0007669"/>
    <property type="project" value="TreeGrafter"/>
</dbReference>
<keyword evidence="3 7" id="KW-0409">Iron storage</keyword>
<evidence type="ECO:0000256" key="4">
    <source>
        <dbReference type="ARBA" id="ARBA00022617"/>
    </source>
</evidence>
<dbReference type="AlphaFoldDB" id="A0A1G7NZD2"/>
<dbReference type="InterPro" id="IPR009078">
    <property type="entry name" value="Ferritin-like_SF"/>
</dbReference>
<dbReference type="InterPro" id="IPR009040">
    <property type="entry name" value="Ferritin-like_diiron"/>
</dbReference>
<dbReference type="Gene3D" id="1.20.1260.10">
    <property type="match status" value="1"/>
</dbReference>
<feature type="binding site" evidence="8">
    <location>
        <position position="127"/>
    </location>
    <ligand>
        <name>Fe cation</name>
        <dbReference type="ChEBI" id="CHEBI:24875"/>
        <label>1</label>
    </ligand>
</feature>
<dbReference type="GO" id="GO:0004322">
    <property type="term" value="F:ferroxidase activity"/>
    <property type="evidence" value="ECO:0007669"/>
    <property type="project" value="TreeGrafter"/>
</dbReference>
<organism evidence="11 12">
    <name type="scientific">Limimonas halophila</name>
    <dbReference type="NCBI Taxonomy" id="1082479"/>
    <lineage>
        <taxon>Bacteria</taxon>
        <taxon>Pseudomonadati</taxon>
        <taxon>Pseudomonadota</taxon>
        <taxon>Alphaproteobacteria</taxon>
        <taxon>Rhodospirillales</taxon>
        <taxon>Rhodovibrionaceae</taxon>
        <taxon>Limimonas</taxon>
    </lineage>
</organism>
<keyword evidence="6 7" id="KW-0408">Iron</keyword>
<feature type="binding site" evidence="8">
    <location>
        <position position="130"/>
    </location>
    <ligand>
        <name>Fe cation</name>
        <dbReference type="ChEBI" id="CHEBI:24875"/>
        <label>2</label>
    </ligand>
</feature>
<dbReference type="Proteomes" id="UP000199415">
    <property type="component" value="Unassembled WGS sequence"/>
</dbReference>
<dbReference type="SUPFAM" id="SSF47240">
    <property type="entry name" value="Ferritin-like"/>
    <property type="match status" value="1"/>
</dbReference>
<dbReference type="GO" id="GO:0008199">
    <property type="term" value="F:ferric iron binding"/>
    <property type="evidence" value="ECO:0007669"/>
    <property type="project" value="InterPro"/>
</dbReference>
<feature type="binding site" evidence="8">
    <location>
        <position position="18"/>
    </location>
    <ligand>
        <name>Fe cation</name>
        <dbReference type="ChEBI" id="CHEBI:24875"/>
        <label>1</label>
    </ligand>
</feature>
<keyword evidence="5 7" id="KW-0479">Metal-binding</keyword>
<dbReference type="NCBIfam" id="TIGR00754">
    <property type="entry name" value="bfr"/>
    <property type="match status" value="1"/>
</dbReference>
<gene>
    <name evidence="11" type="ORF">SAMN05216241_102376</name>
</gene>